<evidence type="ECO:0000313" key="3">
    <source>
        <dbReference type="Proteomes" id="UP000248918"/>
    </source>
</evidence>
<reference evidence="2 3" key="1">
    <citation type="submission" date="2018-06" db="EMBL/GenBank/DDBJ databases">
        <title>Genomic Encyclopedia of Type Strains, Phase III (KMG-III): the genomes of soil and plant-associated and newly described type strains.</title>
        <authorList>
            <person name="Whitman W."/>
        </authorList>
    </citation>
    <scope>NUCLEOTIDE SEQUENCE [LARGE SCALE GENOMIC DNA]</scope>
    <source>
        <strain evidence="2 3">LMG 23644</strain>
    </source>
</reference>
<name>A0A329BQJ1_9BURK</name>
<dbReference type="OrthoDB" id="9152892at2"/>
<accession>A0A329BQJ1</accession>
<proteinExistence type="predicted"/>
<sequence length="307" mass="33473">MNNDDHEAGLPDGLDLRALSAWVDDELPPAERAALEAKLEQHPQAAARVAAWRAQKAALRVLCGVPLQGEYGDRGERSDRTEHGERNVHGDRNDRERHEYGDRADATPEPTFIVVRRAAPWWQRVGIAACWLVAGAGIALALGPLAPRLTGGAWGGLGSQPPSFAERADVAYAVYTPERRHPVEVAASDEEHLINWLSKRLNRPLSVPSLQEYGYSLVGGRLLPGEAGPAAQFMYENAGGARLTLYVTGTARDETAFRLFRDGNRRTFYWISDGMGYALSGPIAEGKLRSIAVDVCSALGGKPETWQ</sequence>
<feature type="region of interest" description="Disordered" evidence="1">
    <location>
        <begin position="71"/>
        <end position="104"/>
    </location>
</feature>
<evidence type="ECO:0000313" key="2">
    <source>
        <dbReference type="EMBL" id="RAS24242.1"/>
    </source>
</evidence>
<dbReference type="EMBL" id="QLTK01000018">
    <property type="protein sequence ID" value="RAS24242.1"/>
    <property type="molecule type" value="Genomic_DNA"/>
</dbReference>
<organism evidence="2 3">
    <name type="scientific">Paraburkholderia bryophila</name>
    <dbReference type="NCBI Taxonomy" id="420952"/>
    <lineage>
        <taxon>Bacteria</taxon>
        <taxon>Pseudomonadati</taxon>
        <taxon>Pseudomonadota</taxon>
        <taxon>Betaproteobacteria</taxon>
        <taxon>Burkholderiales</taxon>
        <taxon>Burkholderiaceae</taxon>
        <taxon>Paraburkholderia</taxon>
    </lineage>
</organism>
<dbReference type="AlphaFoldDB" id="A0A329BQJ1"/>
<protein>
    <submittedName>
        <fullName evidence="2">Anti-sigma factor RsiW</fullName>
    </submittedName>
</protein>
<dbReference type="Proteomes" id="UP000248918">
    <property type="component" value="Unassembled WGS sequence"/>
</dbReference>
<comment type="caution">
    <text evidence="2">The sequence shown here is derived from an EMBL/GenBank/DDBJ whole genome shotgun (WGS) entry which is preliminary data.</text>
</comment>
<gene>
    <name evidence="2" type="ORF">BX591_11842</name>
</gene>
<evidence type="ECO:0000256" key="1">
    <source>
        <dbReference type="SAM" id="MobiDB-lite"/>
    </source>
</evidence>
<dbReference type="RefSeq" id="WP_111933653.1">
    <property type="nucleotide sequence ID" value="NZ_CADFFP010000021.1"/>
</dbReference>